<comment type="miscellaneous">
    <text evidence="8">The reaction proceeds by a bi uni uni bi ping pong mechanism.</text>
</comment>
<name>D9QSX8_ACEAZ</name>
<dbReference type="Gene3D" id="3.40.50.620">
    <property type="entry name" value="HUPs"/>
    <property type="match status" value="1"/>
</dbReference>
<dbReference type="HAMAP" id="MF_00158">
    <property type="entry name" value="PanC"/>
    <property type="match status" value="1"/>
</dbReference>
<dbReference type="AlphaFoldDB" id="D9QSX8"/>
<dbReference type="STRING" id="574087.Acear_0115"/>
<dbReference type="FunFam" id="3.30.1300.10:FF:000001">
    <property type="entry name" value="Pantothenate synthetase"/>
    <property type="match status" value="1"/>
</dbReference>
<dbReference type="GO" id="GO:0004592">
    <property type="term" value="F:pantoate-beta-alanine ligase activity"/>
    <property type="evidence" value="ECO:0007669"/>
    <property type="project" value="UniProtKB-UniRule"/>
</dbReference>
<dbReference type="NCBIfam" id="TIGR00018">
    <property type="entry name" value="panC"/>
    <property type="match status" value="1"/>
</dbReference>
<evidence type="ECO:0000256" key="5">
    <source>
        <dbReference type="ARBA" id="ARBA00022741"/>
    </source>
</evidence>
<keyword evidence="10" id="KW-1185">Reference proteome</keyword>
<dbReference type="PANTHER" id="PTHR21299">
    <property type="entry name" value="CYTIDYLATE KINASE/PANTOATE-BETA-ALANINE LIGASE"/>
    <property type="match status" value="1"/>
</dbReference>
<protein>
    <recommendedName>
        <fullName evidence="8">Pantothenate synthetase</fullName>
        <shortName evidence="8">PS</shortName>
        <ecNumber evidence="8">6.3.2.1</ecNumber>
    </recommendedName>
    <alternativeName>
        <fullName evidence="8">Pantoate--beta-alanine ligase</fullName>
    </alternativeName>
    <alternativeName>
        <fullName evidence="8">Pantoate-activating enzyme</fullName>
    </alternativeName>
</protein>
<dbReference type="OrthoDB" id="9773087at2"/>
<feature type="binding site" evidence="8">
    <location>
        <begin position="30"/>
        <end position="37"/>
    </location>
    <ligand>
        <name>ATP</name>
        <dbReference type="ChEBI" id="CHEBI:30616"/>
    </ligand>
</feature>
<feature type="binding site" evidence="8">
    <location>
        <position position="61"/>
    </location>
    <ligand>
        <name>(R)-pantoate</name>
        <dbReference type="ChEBI" id="CHEBI:15980"/>
    </ligand>
</feature>
<gene>
    <name evidence="8" type="primary">panC</name>
    <name evidence="9" type="ordered locus">Acear_0115</name>
</gene>
<comment type="pathway">
    <text evidence="1 8">Cofactor biosynthesis; (R)-pantothenate biosynthesis; (R)-pantothenate from (R)-pantoate and beta-alanine: step 1/1.</text>
</comment>
<evidence type="ECO:0000256" key="7">
    <source>
        <dbReference type="ARBA" id="ARBA00048258"/>
    </source>
</evidence>
<evidence type="ECO:0000256" key="6">
    <source>
        <dbReference type="ARBA" id="ARBA00022840"/>
    </source>
</evidence>
<proteinExistence type="inferred from homology"/>
<feature type="binding site" evidence="8">
    <location>
        <begin position="147"/>
        <end position="150"/>
    </location>
    <ligand>
        <name>ATP</name>
        <dbReference type="ChEBI" id="CHEBI:30616"/>
    </ligand>
</feature>
<keyword evidence="6 8" id="KW-0067">ATP-binding</keyword>
<comment type="subunit">
    <text evidence="8">Homodimer.</text>
</comment>
<sequence length="282" mass="31731">MELCKSIDEVRDFIGKQQKAGKEVGLVPTMGYFHQGHLALMEKAREENDIVVVSLFVNPTQFGPDEDYNEYPRDLDRDLELAEEAGVDIVFAPEADEVYLSQAATKVMVEGLTDYLCGAAREGHFTGVCTIVTKLFNIIDPDRAYFGQKDAQQVLVIKRLVKDLNFDLEIVTVTIQREEDGLAISSRNKYLDSKEREAATILYQTLQLAKDLINQGKRDAEAVKERLINKIEAEPLAEIDYVEIVDQSTLEPLVEIKGEVLMALAVYIGDTRLIDNLMLEVN</sequence>
<comment type="function">
    <text evidence="8">Catalyzes the condensation of pantoate with beta-alanine in an ATP-dependent reaction via a pantoyl-adenylate intermediate.</text>
</comment>
<evidence type="ECO:0000256" key="4">
    <source>
        <dbReference type="ARBA" id="ARBA00022655"/>
    </source>
</evidence>
<keyword evidence="4 8" id="KW-0566">Pantothenate biosynthesis</keyword>
<dbReference type="UniPathway" id="UPA00028">
    <property type="reaction ID" value="UER00005"/>
</dbReference>
<dbReference type="InterPro" id="IPR004821">
    <property type="entry name" value="Cyt_trans-like"/>
</dbReference>
<evidence type="ECO:0000256" key="8">
    <source>
        <dbReference type="HAMAP-Rule" id="MF_00158"/>
    </source>
</evidence>
<organism evidence="9 10">
    <name type="scientific">Acetohalobium arabaticum (strain ATCC 49924 / DSM 5501 / Z-7288)</name>
    <dbReference type="NCBI Taxonomy" id="574087"/>
    <lineage>
        <taxon>Bacteria</taxon>
        <taxon>Bacillati</taxon>
        <taxon>Bacillota</taxon>
        <taxon>Clostridia</taxon>
        <taxon>Halanaerobiales</taxon>
        <taxon>Halobacteroidaceae</taxon>
        <taxon>Acetohalobium</taxon>
    </lineage>
</organism>
<comment type="similarity">
    <text evidence="2 8">Belongs to the pantothenate synthetase family.</text>
</comment>
<dbReference type="Gene3D" id="3.30.1300.10">
    <property type="entry name" value="Pantoate-beta-alanine ligase, C-terminal domain"/>
    <property type="match status" value="1"/>
</dbReference>
<dbReference type="PANTHER" id="PTHR21299:SF1">
    <property type="entry name" value="PANTOATE--BETA-ALANINE LIGASE"/>
    <property type="match status" value="1"/>
</dbReference>
<evidence type="ECO:0000256" key="2">
    <source>
        <dbReference type="ARBA" id="ARBA00009256"/>
    </source>
</evidence>
<evidence type="ECO:0000313" key="10">
    <source>
        <dbReference type="Proteomes" id="UP000001661"/>
    </source>
</evidence>
<dbReference type="eggNOG" id="COG0414">
    <property type="taxonomic scope" value="Bacteria"/>
</dbReference>
<dbReference type="HOGENOM" id="CLU_047148_0_0_9"/>
<keyword evidence="8" id="KW-0963">Cytoplasm</keyword>
<comment type="catalytic activity">
    <reaction evidence="7 8">
        <text>(R)-pantoate + beta-alanine + ATP = (R)-pantothenate + AMP + diphosphate + H(+)</text>
        <dbReference type="Rhea" id="RHEA:10912"/>
        <dbReference type="ChEBI" id="CHEBI:15378"/>
        <dbReference type="ChEBI" id="CHEBI:15980"/>
        <dbReference type="ChEBI" id="CHEBI:29032"/>
        <dbReference type="ChEBI" id="CHEBI:30616"/>
        <dbReference type="ChEBI" id="CHEBI:33019"/>
        <dbReference type="ChEBI" id="CHEBI:57966"/>
        <dbReference type="ChEBI" id="CHEBI:456215"/>
        <dbReference type="EC" id="6.3.2.1"/>
    </reaction>
</comment>
<dbReference type="Pfam" id="PF02569">
    <property type="entry name" value="Pantoate_ligase"/>
    <property type="match status" value="1"/>
</dbReference>
<dbReference type="EMBL" id="CP002105">
    <property type="protein sequence ID" value="ADL11666.1"/>
    <property type="molecule type" value="Genomic_DNA"/>
</dbReference>
<accession>D9QSX8</accession>
<dbReference type="InterPro" id="IPR003721">
    <property type="entry name" value="Pantoate_ligase"/>
</dbReference>
<dbReference type="InterPro" id="IPR014729">
    <property type="entry name" value="Rossmann-like_a/b/a_fold"/>
</dbReference>
<dbReference type="GO" id="GO:0015940">
    <property type="term" value="P:pantothenate biosynthetic process"/>
    <property type="evidence" value="ECO:0007669"/>
    <property type="project" value="UniProtKB-UniRule"/>
</dbReference>
<feature type="binding site" evidence="8">
    <location>
        <position position="61"/>
    </location>
    <ligand>
        <name>beta-alanine</name>
        <dbReference type="ChEBI" id="CHEBI:57966"/>
    </ligand>
</feature>
<evidence type="ECO:0000256" key="1">
    <source>
        <dbReference type="ARBA" id="ARBA00004990"/>
    </source>
</evidence>
<dbReference type="CDD" id="cd00560">
    <property type="entry name" value="PanC"/>
    <property type="match status" value="1"/>
</dbReference>
<dbReference type="RefSeq" id="WP_013277113.1">
    <property type="nucleotide sequence ID" value="NC_014378.1"/>
</dbReference>
<dbReference type="EC" id="6.3.2.1" evidence="8"/>
<feature type="binding site" evidence="8">
    <location>
        <position position="153"/>
    </location>
    <ligand>
        <name>(R)-pantoate</name>
        <dbReference type="ChEBI" id="CHEBI:15980"/>
    </ligand>
</feature>
<feature type="binding site" evidence="8">
    <location>
        <begin position="184"/>
        <end position="187"/>
    </location>
    <ligand>
        <name>ATP</name>
        <dbReference type="ChEBI" id="CHEBI:30616"/>
    </ligand>
</feature>
<keyword evidence="5 8" id="KW-0547">Nucleotide-binding</keyword>
<dbReference type="FunFam" id="3.40.50.620:FF:000013">
    <property type="entry name" value="Pantothenate synthetase"/>
    <property type="match status" value="1"/>
</dbReference>
<dbReference type="NCBIfam" id="TIGR00125">
    <property type="entry name" value="cyt_tran_rel"/>
    <property type="match status" value="1"/>
</dbReference>
<evidence type="ECO:0000256" key="3">
    <source>
        <dbReference type="ARBA" id="ARBA00022598"/>
    </source>
</evidence>
<dbReference type="GO" id="GO:0005829">
    <property type="term" value="C:cytosol"/>
    <property type="evidence" value="ECO:0007669"/>
    <property type="project" value="TreeGrafter"/>
</dbReference>
<dbReference type="Proteomes" id="UP000001661">
    <property type="component" value="Chromosome"/>
</dbReference>
<keyword evidence="3 8" id="KW-0436">Ligase</keyword>
<dbReference type="InterPro" id="IPR042176">
    <property type="entry name" value="Pantoate_ligase_C"/>
</dbReference>
<dbReference type="GO" id="GO:0005524">
    <property type="term" value="F:ATP binding"/>
    <property type="evidence" value="ECO:0007669"/>
    <property type="project" value="UniProtKB-KW"/>
</dbReference>
<comment type="subcellular location">
    <subcellularLocation>
        <location evidence="8">Cytoplasm</location>
    </subcellularLocation>
</comment>
<evidence type="ECO:0000313" key="9">
    <source>
        <dbReference type="EMBL" id="ADL11666.1"/>
    </source>
</evidence>
<dbReference type="SUPFAM" id="SSF52374">
    <property type="entry name" value="Nucleotidylyl transferase"/>
    <property type="match status" value="1"/>
</dbReference>
<feature type="active site" description="Proton donor" evidence="8">
    <location>
        <position position="37"/>
    </location>
</feature>
<reference evidence="9 10" key="1">
    <citation type="journal article" date="2010" name="Stand. Genomic Sci.">
        <title>Complete genome sequence of Acetohalobium arabaticum type strain (Z-7288).</title>
        <authorList>
            <person name="Sikorski J."/>
            <person name="Lapidus A."/>
            <person name="Chertkov O."/>
            <person name="Lucas S."/>
            <person name="Copeland A."/>
            <person name="Glavina Del Rio T."/>
            <person name="Nolan M."/>
            <person name="Tice H."/>
            <person name="Cheng J.F."/>
            <person name="Han C."/>
            <person name="Brambilla E."/>
            <person name="Pitluck S."/>
            <person name="Liolios K."/>
            <person name="Ivanova N."/>
            <person name="Mavromatis K."/>
            <person name="Mikhailova N."/>
            <person name="Pati A."/>
            <person name="Bruce D."/>
            <person name="Detter C."/>
            <person name="Tapia R."/>
            <person name="Goodwin L."/>
            <person name="Chen A."/>
            <person name="Palaniappan K."/>
            <person name="Land M."/>
            <person name="Hauser L."/>
            <person name="Chang Y.J."/>
            <person name="Jeffries C.D."/>
            <person name="Rohde M."/>
            <person name="Goker M."/>
            <person name="Spring S."/>
            <person name="Woyke T."/>
            <person name="Bristow J."/>
            <person name="Eisen J.A."/>
            <person name="Markowitz V."/>
            <person name="Hugenholtz P."/>
            <person name="Kyrpides N.C."/>
            <person name="Klenk H.P."/>
        </authorList>
    </citation>
    <scope>NUCLEOTIDE SEQUENCE [LARGE SCALE GENOMIC DNA]</scope>
    <source>
        <strain evidence="10">ATCC 49924 / DSM 5501 / Z-7288</strain>
    </source>
</reference>
<comment type="caution">
    <text evidence="8">Lacks conserved residue(s) required for the propagation of feature annotation.</text>
</comment>
<dbReference type="KEGG" id="aar:Acear_0115"/>